<dbReference type="RefSeq" id="WP_185165301.1">
    <property type="nucleotide sequence ID" value="NZ_JACKWY010000012.1"/>
</dbReference>
<keyword evidence="1" id="KW-1133">Transmembrane helix</keyword>
<comment type="caution">
    <text evidence="2">The sequence shown here is derived from an EMBL/GenBank/DDBJ whole genome shotgun (WGS) entry which is preliminary data.</text>
</comment>
<organism evidence="2 3">
    <name type="scientific">Clostridium gasigenes</name>
    <dbReference type="NCBI Taxonomy" id="94869"/>
    <lineage>
        <taxon>Bacteria</taxon>
        <taxon>Bacillati</taxon>
        <taxon>Bacillota</taxon>
        <taxon>Clostridia</taxon>
        <taxon>Eubacteriales</taxon>
        <taxon>Clostridiaceae</taxon>
        <taxon>Clostridium</taxon>
    </lineage>
</organism>
<dbReference type="Proteomes" id="UP000585258">
    <property type="component" value="Unassembled WGS sequence"/>
</dbReference>
<accession>A0A7X0VSZ4</accession>
<dbReference type="AlphaFoldDB" id="A0A7X0VSZ4"/>
<evidence type="ECO:0000313" key="3">
    <source>
        <dbReference type="Proteomes" id="UP000585258"/>
    </source>
</evidence>
<evidence type="ECO:0000313" key="2">
    <source>
        <dbReference type="EMBL" id="MBB6716235.1"/>
    </source>
</evidence>
<protein>
    <submittedName>
        <fullName evidence="2">Uncharacterized protein</fullName>
    </submittedName>
</protein>
<proteinExistence type="predicted"/>
<dbReference type="EMBL" id="JACKWY010000012">
    <property type="protein sequence ID" value="MBB6716235.1"/>
    <property type="molecule type" value="Genomic_DNA"/>
</dbReference>
<sequence>MEYIELTIRFIKKMIEVNGLALVGAVVLQITLMATITKITGDKSWFKRIMEGKQK</sequence>
<name>A0A7X0VSZ4_9CLOT</name>
<keyword evidence="1" id="KW-0472">Membrane</keyword>
<keyword evidence="1" id="KW-0812">Transmembrane</keyword>
<evidence type="ECO:0000256" key="1">
    <source>
        <dbReference type="SAM" id="Phobius"/>
    </source>
</evidence>
<reference evidence="2 3" key="1">
    <citation type="submission" date="2020-08" db="EMBL/GenBank/DDBJ databases">
        <title>Clostridia isolated from Swiss meat.</title>
        <authorList>
            <person name="Wambui J."/>
            <person name="Stevens M.J.A."/>
            <person name="Stephan R."/>
        </authorList>
    </citation>
    <scope>NUCLEOTIDE SEQUENCE [LARGE SCALE GENOMIC DNA]</scope>
    <source>
        <strain evidence="2 3">CM001</strain>
    </source>
</reference>
<gene>
    <name evidence="2" type="ORF">H7E68_16135</name>
</gene>
<feature type="transmembrane region" description="Helical" evidence="1">
    <location>
        <begin position="20"/>
        <end position="40"/>
    </location>
</feature>